<dbReference type="Gene3D" id="2.20.25.110">
    <property type="entry name" value="S-adenosyl-L-methionine-dependent methyltransferases"/>
    <property type="match status" value="1"/>
</dbReference>
<proteinExistence type="predicted"/>
<dbReference type="CDD" id="cd02440">
    <property type="entry name" value="AdoMet_MTases"/>
    <property type="match status" value="1"/>
</dbReference>
<evidence type="ECO:0000259" key="2">
    <source>
        <dbReference type="Pfam" id="PF13649"/>
    </source>
</evidence>
<organism evidence="3 4">
    <name type="scientific">Staphylococcus marylandisciuri</name>
    <dbReference type="NCBI Taxonomy" id="2981529"/>
    <lineage>
        <taxon>Bacteria</taxon>
        <taxon>Bacillati</taxon>
        <taxon>Bacillota</taxon>
        <taxon>Bacilli</taxon>
        <taxon>Bacillales</taxon>
        <taxon>Staphylococcaceae</taxon>
        <taxon>Staphylococcus</taxon>
    </lineage>
</organism>
<feature type="domain" description="Methyltransferase" evidence="2">
    <location>
        <begin position="38"/>
        <end position="127"/>
    </location>
</feature>
<accession>A0ABT2QR28</accession>
<dbReference type="Proteomes" id="UP001209553">
    <property type="component" value="Unassembled WGS sequence"/>
</dbReference>
<name>A0ABT2QR28_9STAP</name>
<dbReference type="InterPro" id="IPR029063">
    <property type="entry name" value="SAM-dependent_MTases_sf"/>
</dbReference>
<evidence type="ECO:0000256" key="1">
    <source>
        <dbReference type="ARBA" id="ARBA00022679"/>
    </source>
</evidence>
<dbReference type="InterPro" id="IPR041698">
    <property type="entry name" value="Methyltransf_25"/>
</dbReference>
<gene>
    <name evidence="3" type="ORF">N9R04_06715</name>
</gene>
<keyword evidence="1" id="KW-0808">Transferase</keyword>
<protein>
    <submittedName>
        <fullName evidence="3">Class I SAM-dependent methyltransferase</fullName>
    </submittedName>
</protein>
<reference evidence="3 4" key="1">
    <citation type="journal article" date="2023" name="Int. J. Syst. Evol. Microbiol.">
        <title>Streptococcus sciuri sp. nov., Staphylococcus marylandisciuri sp. nov. and Staphylococcus americanisciuri sp. nov., isolated from faeces of eastern grey squirrel (Sciurus carolinensis).</title>
        <authorList>
            <person name="Volokhov D.V."/>
            <person name="Zagorodnyaya T.A."/>
            <person name="Furtak V.A."/>
            <person name="Nattanmai G."/>
            <person name="Randall L."/>
            <person name="Jose S."/>
            <person name="Gao Y."/>
            <person name="Eisenberg T."/>
            <person name="Delmonte P."/>
            <person name="Blom J."/>
            <person name="Mitchell K.K."/>
        </authorList>
    </citation>
    <scope>NUCLEOTIDE SEQUENCE [LARGE SCALE GENOMIC DNA]</scope>
    <source>
        <strain evidence="3 4">SQ8-PEA</strain>
    </source>
</reference>
<dbReference type="EMBL" id="JAOPKZ010000010">
    <property type="protein sequence ID" value="MCU5746408.1"/>
    <property type="molecule type" value="Genomic_DNA"/>
</dbReference>
<sequence length="238" mass="28305">MNQYVDFSYYYDFLTQDQPYSKWKELIKYYTNHSNSMLDIGCGTGNLTSIIEHFDQVYGMDLSIDMLTVAAQKSDKVRWLEGDMTDFSLNQEFDLITILCDALNYLPDLNDVAVSFKNVYEHLSNDGIFIFDVHTEYKMNTWFNNRSYIEDYDELFLAWEAIKGEEELSVWHELSFFIKDDKDSYQRVDESHYQRTFSKETYQYLLEQQGFSILKVFTDFEPCSLNLKGDRLFFVAKK</sequence>
<dbReference type="GO" id="GO:0008168">
    <property type="term" value="F:methyltransferase activity"/>
    <property type="evidence" value="ECO:0007669"/>
    <property type="project" value="UniProtKB-KW"/>
</dbReference>
<dbReference type="SUPFAM" id="SSF53335">
    <property type="entry name" value="S-adenosyl-L-methionine-dependent methyltransferases"/>
    <property type="match status" value="1"/>
</dbReference>
<dbReference type="GO" id="GO:0032259">
    <property type="term" value="P:methylation"/>
    <property type="evidence" value="ECO:0007669"/>
    <property type="project" value="UniProtKB-KW"/>
</dbReference>
<comment type="caution">
    <text evidence="3">The sequence shown here is derived from an EMBL/GenBank/DDBJ whole genome shotgun (WGS) entry which is preliminary data.</text>
</comment>
<evidence type="ECO:0000313" key="4">
    <source>
        <dbReference type="Proteomes" id="UP001209553"/>
    </source>
</evidence>
<dbReference type="Pfam" id="PF13649">
    <property type="entry name" value="Methyltransf_25"/>
    <property type="match status" value="1"/>
</dbReference>
<keyword evidence="4" id="KW-1185">Reference proteome</keyword>
<evidence type="ECO:0000313" key="3">
    <source>
        <dbReference type="EMBL" id="MCU5746408.1"/>
    </source>
</evidence>
<dbReference type="PANTHER" id="PTHR43861">
    <property type="entry name" value="TRANS-ACONITATE 2-METHYLTRANSFERASE-RELATED"/>
    <property type="match status" value="1"/>
</dbReference>
<dbReference type="RefSeq" id="WP_262855994.1">
    <property type="nucleotide sequence ID" value="NZ_JAOPKZ010000010.1"/>
</dbReference>
<keyword evidence="3" id="KW-0489">Methyltransferase</keyword>
<dbReference type="Gene3D" id="3.40.50.150">
    <property type="entry name" value="Vaccinia Virus protein VP39"/>
    <property type="match status" value="1"/>
</dbReference>